<dbReference type="Gene3D" id="3.20.190.10">
    <property type="entry name" value="MutM-like, N-terminal"/>
    <property type="match status" value="1"/>
</dbReference>
<name>A0A7X3CQV8_9BACL</name>
<keyword evidence="22" id="KW-1185">Reference proteome</keyword>
<dbReference type="GO" id="GO:0003684">
    <property type="term" value="F:damaged DNA binding"/>
    <property type="evidence" value="ECO:0007669"/>
    <property type="project" value="InterPro"/>
</dbReference>
<dbReference type="EC" id="4.2.99.18" evidence="5"/>
<dbReference type="SUPFAM" id="SSF46946">
    <property type="entry name" value="S13-like H2TH domain"/>
    <property type="match status" value="1"/>
</dbReference>
<evidence type="ECO:0000256" key="9">
    <source>
        <dbReference type="ARBA" id="ARBA00022771"/>
    </source>
</evidence>
<dbReference type="EMBL" id="WNZX01000002">
    <property type="protein sequence ID" value="MUG69607.1"/>
    <property type="molecule type" value="Genomic_DNA"/>
</dbReference>
<keyword evidence="15" id="KW-0511">Multifunctional enzyme</keyword>
<dbReference type="Gene3D" id="1.10.8.50">
    <property type="match status" value="1"/>
</dbReference>
<feature type="domain" description="Formamidopyrimidine-DNA glycosylase catalytic" evidence="20">
    <location>
        <begin position="2"/>
        <end position="100"/>
    </location>
</feature>
<evidence type="ECO:0000256" key="4">
    <source>
        <dbReference type="ARBA" id="ARBA00012024"/>
    </source>
</evidence>
<keyword evidence="13" id="KW-0234">DNA repair</keyword>
<gene>
    <name evidence="21" type="ORF">GNP93_02835</name>
</gene>
<dbReference type="InterPro" id="IPR010663">
    <property type="entry name" value="Znf_FPG/IleRS"/>
</dbReference>
<dbReference type="InterPro" id="IPR000214">
    <property type="entry name" value="Znf_DNA_glyclase/AP_lyase"/>
</dbReference>
<evidence type="ECO:0000256" key="5">
    <source>
        <dbReference type="ARBA" id="ARBA00012720"/>
    </source>
</evidence>
<protein>
    <recommendedName>
        <fullName evidence="6">Formamidopyrimidine-DNA glycosylase</fullName>
        <ecNumber evidence="4">3.2.2.23</ecNumber>
        <ecNumber evidence="5">4.2.99.18</ecNumber>
    </recommendedName>
    <alternativeName>
        <fullName evidence="17">DNA-(apurinic or apyrimidinic site) lyase MutM</fullName>
    </alternativeName>
</protein>
<dbReference type="RefSeq" id="WP_141335842.1">
    <property type="nucleotide sequence ID" value="NZ_WNZX01000002.1"/>
</dbReference>
<reference evidence="21 22" key="1">
    <citation type="submission" date="2019-11" db="EMBL/GenBank/DDBJ databases">
        <title>Draft genome sequences of five Paenibacillus species of dairy origin.</title>
        <authorList>
            <person name="Olajide A.M."/>
            <person name="Chen S."/>
            <person name="Lapointe G."/>
        </authorList>
    </citation>
    <scope>NUCLEOTIDE SEQUENCE [LARGE SCALE GENOMIC DNA]</scope>
    <source>
        <strain evidence="21 22">2CS3</strain>
    </source>
</reference>
<comment type="cofactor">
    <cofactor evidence="2">
        <name>Zn(2+)</name>
        <dbReference type="ChEBI" id="CHEBI:29105"/>
    </cofactor>
</comment>
<evidence type="ECO:0000256" key="12">
    <source>
        <dbReference type="ARBA" id="ARBA00023125"/>
    </source>
</evidence>
<dbReference type="GO" id="GO:0006284">
    <property type="term" value="P:base-excision repair"/>
    <property type="evidence" value="ECO:0007669"/>
    <property type="project" value="InterPro"/>
</dbReference>
<evidence type="ECO:0000256" key="6">
    <source>
        <dbReference type="ARBA" id="ARBA00016240"/>
    </source>
</evidence>
<dbReference type="InterPro" id="IPR010979">
    <property type="entry name" value="Ribosomal_uS13-like_H2TH"/>
</dbReference>
<dbReference type="InterPro" id="IPR012319">
    <property type="entry name" value="FPG_cat"/>
</dbReference>
<dbReference type="Proteomes" id="UP000450917">
    <property type="component" value="Unassembled WGS sequence"/>
</dbReference>
<evidence type="ECO:0000256" key="14">
    <source>
        <dbReference type="ARBA" id="ARBA00023239"/>
    </source>
</evidence>
<dbReference type="SUPFAM" id="SSF81624">
    <property type="entry name" value="N-terminal domain of MutM-like DNA repair proteins"/>
    <property type="match status" value="1"/>
</dbReference>
<evidence type="ECO:0000256" key="11">
    <source>
        <dbReference type="ARBA" id="ARBA00022833"/>
    </source>
</evidence>
<evidence type="ECO:0000256" key="3">
    <source>
        <dbReference type="ARBA" id="ARBA00009409"/>
    </source>
</evidence>
<evidence type="ECO:0000256" key="2">
    <source>
        <dbReference type="ARBA" id="ARBA00001947"/>
    </source>
</evidence>
<evidence type="ECO:0000313" key="21">
    <source>
        <dbReference type="EMBL" id="MUG69607.1"/>
    </source>
</evidence>
<evidence type="ECO:0000256" key="15">
    <source>
        <dbReference type="ARBA" id="ARBA00023268"/>
    </source>
</evidence>
<evidence type="ECO:0000313" key="22">
    <source>
        <dbReference type="Proteomes" id="UP000450917"/>
    </source>
</evidence>
<evidence type="ECO:0000256" key="1">
    <source>
        <dbReference type="ARBA" id="ARBA00001668"/>
    </source>
</evidence>
<comment type="caution">
    <text evidence="21">The sequence shown here is derived from an EMBL/GenBank/DDBJ whole genome shotgun (WGS) entry which is preliminary data.</text>
</comment>
<dbReference type="SUPFAM" id="SSF57716">
    <property type="entry name" value="Glucocorticoid receptor-like (DNA-binding domain)"/>
    <property type="match status" value="1"/>
</dbReference>
<dbReference type="Pfam" id="PF01149">
    <property type="entry name" value="Fapy_DNA_glyco"/>
    <property type="match status" value="1"/>
</dbReference>
<dbReference type="PANTHER" id="PTHR22993:SF9">
    <property type="entry name" value="FORMAMIDOPYRIMIDINE-DNA GLYCOSYLASE"/>
    <property type="match status" value="1"/>
</dbReference>
<comment type="similarity">
    <text evidence="3">Belongs to the FPG family.</text>
</comment>
<evidence type="ECO:0000256" key="10">
    <source>
        <dbReference type="ARBA" id="ARBA00022801"/>
    </source>
</evidence>
<dbReference type="GO" id="GO:0008270">
    <property type="term" value="F:zinc ion binding"/>
    <property type="evidence" value="ECO:0007669"/>
    <property type="project" value="UniProtKB-KW"/>
</dbReference>
<keyword evidence="11" id="KW-0862">Zinc</keyword>
<dbReference type="PROSITE" id="PS51068">
    <property type="entry name" value="FPG_CAT"/>
    <property type="match status" value="1"/>
</dbReference>
<dbReference type="Pfam" id="PF06831">
    <property type="entry name" value="H2TH"/>
    <property type="match status" value="1"/>
</dbReference>
<feature type="domain" description="FPG-type" evidence="19">
    <location>
        <begin position="235"/>
        <end position="269"/>
    </location>
</feature>
<dbReference type="AlphaFoldDB" id="A0A7X3CQV8"/>
<dbReference type="Pfam" id="PF06827">
    <property type="entry name" value="zf-FPG_IleRS"/>
    <property type="match status" value="1"/>
</dbReference>
<comment type="catalytic activity">
    <reaction evidence="1">
        <text>Hydrolysis of DNA containing ring-opened 7-methylguanine residues, releasing 2,6-diamino-4-hydroxy-5-(N-methyl)formamidopyrimidine.</text>
        <dbReference type="EC" id="3.2.2.23"/>
    </reaction>
</comment>
<keyword evidence="16" id="KW-0326">Glycosidase</keyword>
<keyword evidence="21" id="KW-0540">Nuclease</keyword>
<evidence type="ECO:0000259" key="19">
    <source>
        <dbReference type="PROSITE" id="PS51066"/>
    </source>
</evidence>
<keyword evidence="9 18" id="KW-0863">Zinc-finger</keyword>
<dbReference type="PANTHER" id="PTHR22993">
    <property type="entry name" value="FORMAMIDOPYRIMIDINE-DNA GLYCOSYLASE"/>
    <property type="match status" value="1"/>
</dbReference>
<evidence type="ECO:0000256" key="16">
    <source>
        <dbReference type="ARBA" id="ARBA00023295"/>
    </source>
</evidence>
<evidence type="ECO:0000256" key="7">
    <source>
        <dbReference type="ARBA" id="ARBA00022723"/>
    </source>
</evidence>
<keyword evidence="12" id="KW-0238">DNA-binding</keyword>
<sequence length="269" mass="30508">MPELPEMENYRRLLSGLIVNRLITETEVTREKSINIESQRFDRLLRGQSIRQVERRAKYLLFTLTSGETLVLHLMLGGILFYGTEAEKPERTVQVRIGFGERYLNFIGLRLGYLHVVEAGQLQPLFAKLGPEPFEPSFTEPAFTERLARRKGTLKSNLVDQSVLAGIGNCYSDEICFDAGLRPARKPASLQPVEFERLYLSMRRVLAEATEFGGYMDMPLYPGDRLTGGFDSRCRVYDREGEPCLRCGGTIVREDVSSKKSYCCPACQS</sequence>
<evidence type="ECO:0000256" key="13">
    <source>
        <dbReference type="ARBA" id="ARBA00023204"/>
    </source>
</evidence>
<keyword evidence="7" id="KW-0479">Metal-binding</keyword>
<keyword evidence="21" id="KW-0255">Endonuclease</keyword>
<dbReference type="InterPro" id="IPR015886">
    <property type="entry name" value="H2TH_FPG"/>
</dbReference>
<dbReference type="InterPro" id="IPR035937">
    <property type="entry name" value="FPG_N"/>
</dbReference>
<proteinExistence type="inferred from homology"/>
<dbReference type="SMART" id="SM00898">
    <property type="entry name" value="Fapy_DNA_glyco"/>
    <property type="match status" value="1"/>
</dbReference>
<dbReference type="SMART" id="SM01232">
    <property type="entry name" value="H2TH"/>
    <property type="match status" value="1"/>
</dbReference>
<evidence type="ECO:0000256" key="17">
    <source>
        <dbReference type="ARBA" id="ARBA00030638"/>
    </source>
</evidence>
<dbReference type="GO" id="GO:0140078">
    <property type="term" value="F:class I DNA-(apurinic or apyrimidinic site) endonuclease activity"/>
    <property type="evidence" value="ECO:0007669"/>
    <property type="project" value="UniProtKB-EC"/>
</dbReference>
<organism evidence="21 22">
    <name type="scientific">Paenibacillus validus</name>
    <dbReference type="NCBI Taxonomy" id="44253"/>
    <lineage>
        <taxon>Bacteria</taxon>
        <taxon>Bacillati</taxon>
        <taxon>Bacillota</taxon>
        <taxon>Bacilli</taxon>
        <taxon>Bacillales</taxon>
        <taxon>Paenibacillaceae</taxon>
        <taxon>Paenibacillus</taxon>
    </lineage>
</organism>
<dbReference type="GO" id="GO:0034039">
    <property type="term" value="F:8-oxo-7,8-dihydroguanine DNA N-glycosylase activity"/>
    <property type="evidence" value="ECO:0007669"/>
    <property type="project" value="TreeGrafter"/>
</dbReference>
<evidence type="ECO:0000259" key="20">
    <source>
        <dbReference type="PROSITE" id="PS51068"/>
    </source>
</evidence>
<keyword evidence="8" id="KW-0227">DNA damage</keyword>
<dbReference type="EC" id="3.2.2.23" evidence="4"/>
<evidence type="ECO:0000256" key="8">
    <source>
        <dbReference type="ARBA" id="ARBA00022763"/>
    </source>
</evidence>
<keyword evidence="14" id="KW-0456">Lyase</keyword>
<evidence type="ECO:0000256" key="18">
    <source>
        <dbReference type="PROSITE-ProRule" id="PRU00391"/>
    </source>
</evidence>
<dbReference type="PROSITE" id="PS51066">
    <property type="entry name" value="ZF_FPG_2"/>
    <property type="match status" value="1"/>
</dbReference>
<keyword evidence="10" id="KW-0378">Hydrolase</keyword>
<accession>A0A7X3CQV8</accession>